<evidence type="ECO:0008006" key="3">
    <source>
        <dbReference type="Google" id="ProtNLM"/>
    </source>
</evidence>
<dbReference type="Proteomes" id="UP000326509">
    <property type="component" value="Unassembled WGS sequence"/>
</dbReference>
<gene>
    <name evidence="1" type="ORF">ULMA_18120</name>
</gene>
<dbReference type="OrthoDB" id="799111at2"/>
<dbReference type="InterPro" id="IPR029063">
    <property type="entry name" value="SAM-dependent_MTases_sf"/>
</dbReference>
<dbReference type="Pfam" id="PF13578">
    <property type="entry name" value="Methyltransf_24"/>
    <property type="match status" value="1"/>
</dbReference>
<dbReference type="Gene3D" id="3.40.50.150">
    <property type="entry name" value="Vaccinia Virus protein VP39"/>
    <property type="match status" value="1"/>
</dbReference>
<protein>
    <recommendedName>
        <fullName evidence="3">Class I SAM-dependent methyltransferase</fullName>
    </recommendedName>
</protein>
<dbReference type="SUPFAM" id="SSF53335">
    <property type="entry name" value="S-adenosyl-L-methionine-dependent methyltransferases"/>
    <property type="match status" value="1"/>
</dbReference>
<name>A0A5J4IXK9_9FLAO</name>
<dbReference type="RefSeq" id="WP_151674159.1">
    <property type="nucleotide sequence ID" value="NZ_BKCG01000004.1"/>
</dbReference>
<accession>A0A5J4IXK9</accession>
<dbReference type="EMBL" id="BKCG01000004">
    <property type="protein sequence ID" value="GER59704.1"/>
    <property type="molecule type" value="Genomic_DNA"/>
</dbReference>
<comment type="caution">
    <text evidence="1">The sequence shown here is derived from an EMBL/GenBank/DDBJ whole genome shotgun (WGS) entry which is preliminary data.</text>
</comment>
<organism evidence="1 2">
    <name type="scientific">Patiriisocius marinus</name>
    <dbReference type="NCBI Taxonomy" id="1397112"/>
    <lineage>
        <taxon>Bacteria</taxon>
        <taxon>Pseudomonadati</taxon>
        <taxon>Bacteroidota</taxon>
        <taxon>Flavobacteriia</taxon>
        <taxon>Flavobacteriales</taxon>
        <taxon>Flavobacteriaceae</taxon>
        <taxon>Patiriisocius</taxon>
    </lineage>
</organism>
<sequence>MKQLARRVLDLVKLYPDKLFKKKYDLGSKYFEDTFHISTAKKSLQEIKLSPKRFDIINACLDSLNRETTYLEIGVRFPEHNFDKINATLKYSVDPGVENVENPVDFKVTSDHFFHGLRNGEFLENDIRFDVVFIDGLHLAEQVERDIENALQFIKDDGFIILHDCNPPTEFHARENYSYMLSPASGYWNGTTWKAFFKYRCREDINSCCVNTDWGIGVLHKNIKLAIRPIISNPFYEYEKLVANRSENLGLISFEEFIKVIN</sequence>
<dbReference type="AlphaFoldDB" id="A0A5J4IXK9"/>
<reference evidence="1 2" key="1">
    <citation type="submission" date="2019-08" db="EMBL/GenBank/DDBJ databases">
        <title>Draft genome sequence of Ulvibacter marinus type strain NBRC 109484.</title>
        <authorList>
            <person name="Kawano K."/>
            <person name="Ushijima N."/>
            <person name="Kihara M."/>
            <person name="Itoh H."/>
        </authorList>
    </citation>
    <scope>NUCLEOTIDE SEQUENCE [LARGE SCALE GENOMIC DNA]</scope>
    <source>
        <strain evidence="1 2">NBRC 109484</strain>
    </source>
</reference>
<keyword evidence="2" id="KW-1185">Reference proteome</keyword>
<proteinExistence type="predicted"/>
<evidence type="ECO:0000313" key="1">
    <source>
        <dbReference type="EMBL" id="GER59704.1"/>
    </source>
</evidence>
<evidence type="ECO:0000313" key="2">
    <source>
        <dbReference type="Proteomes" id="UP000326509"/>
    </source>
</evidence>